<name>A0A5J4XAZ8_9EUKA</name>
<gene>
    <name evidence="1" type="ORF">EZS28_000394</name>
</gene>
<reference evidence="1 2" key="1">
    <citation type="submission" date="2019-03" db="EMBL/GenBank/DDBJ databases">
        <title>Single cell metagenomics reveals metabolic interactions within the superorganism composed of flagellate Streblomastix strix and complex community of Bacteroidetes bacteria on its surface.</title>
        <authorList>
            <person name="Treitli S.C."/>
            <person name="Kolisko M."/>
            <person name="Husnik F."/>
            <person name="Keeling P."/>
            <person name="Hampl V."/>
        </authorList>
    </citation>
    <scope>NUCLEOTIDE SEQUENCE [LARGE SCALE GENOMIC DNA]</scope>
    <source>
        <strain evidence="1">ST1C</strain>
    </source>
</reference>
<protein>
    <submittedName>
        <fullName evidence="1">Uncharacterized protein</fullName>
    </submittedName>
</protein>
<accession>A0A5J4XAZ8</accession>
<sequence>MLPFILDQEELAEDRIRDLLDGEWGGSESVNAMSVQYEVPIHVHDEKGQITHLGNDYKKFPLHITMRGQSWLVRPIWLGS</sequence>
<dbReference type="EMBL" id="SNRW01000030">
    <property type="protein sequence ID" value="KAA6404092.1"/>
    <property type="molecule type" value="Genomic_DNA"/>
</dbReference>
<proteinExistence type="predicted"/>
<dbReference type="Proteomes" id="UP000324800">
    <property type="component" value="Unassembled WGS sequence"/>
</dbReference>
<organism evidence="1 2">
    <name type="scientific">Streblomastix strix</name>
    <dbReference type="NCBI Taxonomy" id="222440"/>
    <lineage>
        <taxon>Eukaryota</taxon>
        <taxon>Metamonada</taxon>
        <taxon>Preaxostyla</taxon>
        <taxon>Oxymonadida</taxon>
        <taxon>Streblomastigidae</taxon>
        <taxon>Streblomastix</taxon>
    </lineage>
</organism>
<dbReference type="AlphaFoldDB" id="A0A5J4XAZ8"/>
<dbReference type="Gene3D" id="3.90.70.80">
    <property type="match status" value="1"/>
</dbReference>
<evidence type="ECO:0000313" key="1">
    <source>
        <dbReference type="EMBL" id="KAA6404092.1"/>
    </source>
</evidence>
<evidence type="ECO:0000313" key="2">
    <source>
        <dbReference type="Proteomes" id="UP000324800"/>
    </source>
</evidence>
<comment type="caution">
    <text evidence="1">The sequence shown here is derived from an EMBL/GenBank/DDBJ whole genome shotgun (WGS) entry which is preliminary data.</text>
</comment>